<gene>
    <name evidence="3" type="ORF">OLC1_LOCUS6516</name>
</gene>
<feature type="region of interest" description="Disordered" evidence="1">
    <location>
        <begin position="349"/>
        <end position="441"/>
    </location>
</feature>
<accession>A0AAV1CM42</accession>
<sequence length="695" mass="78366">MDFDLFDDMPQTVRAGGKFQPKAKPRPFAKKKNVVGATQPVSAVDIVNCTGGFEAGVVDGFLSAGKTDNWHSCVENPIGENADIFIGLESLDDDILPRKSTILGNPVPSEEPIVYVSDSTGAEHDRLALPLDYSVDISASVSKIRTSSSLSDMPASQDPFTRADPIVTTNRHLTDNQNLDIEAYPCLENLDMSEFTSSFGHRTGKMQPILKRQANRSRNDTDIHDQDVAEPFNHDGNTPWSGPAFTNDNVIELSSIRLCKSAPSQSTSEVLEDEVCTDFRGFSHQGSVISGENLEAGHELLGELASPRANAENDEVHVASECSVQHQASKSNETIVACRVLRERRRPLNGHKLMDDSEGEEGLESADLPAESLYNPIVNEGDMTNEEIRLDDKPQKRKSPDKRFETEKEKPVRKRRKNNTKSLDAAKPGPKRFPHSSQRRKVDKALLEIPQDEIDIRKVIFKDAIRLMEHNERVKKKEAKSLKEQLQNQRNANHTVNDDEDEPFGDVSYDEERLRDEGTSINYQSFMHKTPRSRWSKQDTEVFYQALQLFHTDFSCIQRCYFRDKTPRQILSKYKKEHQQNPSRIREALMNPAKEIEILKQVAAKIQEICRANSASLTEEEDEENPDADVNMNEESKSEEIDETAKSEEIDEAIADGTMRADVEETHGSTLDLQDSDNDDDDDDLSRWSQYKSDL</sequence>
<dbReference type="InterPro" id="IPR009057">
    <property type="entry name" value="Homeodomain-like_sf"/>
</dbReference>
<feature type="compositionally biased region" description="Basic and acidic residues" evidence="1">
    <location>
        <begin position="401"/>
        <end position="410"/>
    </location>
</feature>
<feature type="compositionally biased region" description="Acidic residues" evidence="1">
    <location>
        <begin position="674"/>
        <end position="684"/>
    </location>
</feature>
<dbReference type="PANTHER" id="PTHR22929">
    <property type="entry name" value="RNA POLYMERASE III TRANSCRIPTION INITIATION FACTOR B"/>
    <property type="match status" value="1"/>
</dbReference>
<feature type="compositionally biased region" description="Polar residues" evidence="1">
    <location>
        <begin position="485"/>
        <end position="495"/>
    </location>
</feature>
<dbReference type="GO" id="GO:0070898">
    <property type="term" value="P:RNA polymerase III preinitiation complex assembly"/>
    <property type="evidence" value="ECO:0007669"/>
    <property type="project" value="TreeGrafter"/>
</dbReference>
<dbReference type="PANTHER" id="PTHR22929:SF0">
    <property type="entry name" value="TRANSCRIPTION FACTOR TFIIIB COMPONENT B'' HOMOLOG"/>
    <property type="match status" value="1"/>
</dbReference>
<keyword evidence="4" id="KW-1185">Reference proteome</keyword>
<proteinExistence type="predicted"/>
<reference evidence="3" key="1">
    <citation type="submission" date="2023-03" db="EMBL/GenBank/DDBJ databases">
        <authorList>
            <person name="Julca I."/>
        </authorList>
    </citation>
    <scope>NUCLEOTIDE SEQUENCE</scope>
</reference>
<organism evidence="3 4">
    <name type="scientific">Oldenlandia corymbosa var. corymbosa</name>
    <dbReference type="NCBI Taxonomy" id="529605"/>
    <lineage>
        <taxon>Eukaryota</taxon>
        <taxon>Viridiplantae</taxon>
        <taxon>Streptophyta</taxon>
        <taxon>Embryophyta</taxon>
        <taxon>Tracheophyta</taxon>
        <taxon>Spermatophyta</taxon>
        <taxon>Magnoliopsida</taxon>
        <taxon>eudicotyledons</taxon>
        <taxon>Gunneridae</taxon>
        <taxon>Pentapetalae</taxon>
        <taxon>asterids</taxon>
        <taxon>lamiids</taxon>
        <taxon>Gentianales</taxon>
        <taxon>Rubiaceae</taxon>
        <taxon>Rubioideae</taxon>
        <taxon>Spermacoceae</taxon>
        <taxon>Hedyotis-Oldenlandia complex</taxon>
        <taxon>Oldenlandia</taxon>
    </lineage>
</organism>
<evidence type="ECO:0000256" key="1">
    <source>
        <dbReference type="SAM" id="MobiDB-lite"/>
    </source>
</evidence>
<feature type="compositionally biased region" description="Acidic residues" evidence="1">
    <location>
        <begin position="618"/>
        <end position="627"/>
    </location>
</feature>
<evidence type="ECO:0000313" key="4">
    <source>
        <dbReference type="Proteomes" id="UP001161247"/>
    </source>
</evidence>
<dbReference type="Pfam" id="PF15963">
    <property type="entry name" value="Myb_DNA-bind_7"/>
    <property type="match status" value="1"/>
</dbReference>
<dbReference type="Proteomes" id="UP001161247">
    <property type="component" value="Chromosome 2"/>
</dbReference>
<dbReference type="EMBL" id="OX459119">
    <property type="protein sequence ID" value="CAI9095582.1"/>
    <property type="molecule type" value="Genomic_DNA"/>
</dbReference>
<dbReference type="GO" id="GO:0001156">
    <property type="term" value="F:TFIIIC-class transcription factor complex binding"/>
    <property type="evidence" value="ECO:0007669"/>
    <property type="project" value="TreeGrafter"/>
</dbReference>
<feature type="region of interest" description="Disordered" evidence="1">
    <location>
        <begin position="485"/>
        <end position="506"/>
    </location>
</feature>
<feature type="compositionally biased region" description="Basic residues" evidence="1">
    <location>
        <begin position="429"/>
        <end position="441"/>
    </location>
</feature>
<evidence type="ECO:0000259" key="2">
    <source>
        <dbReference type="Pfam" id="PF15963"/>
    </source>
</evidence>
<protein>
    <submittedName>
        <fullName evidence="3">OLC1v1031570C1</fullName>
    </submittedName>
</protein>
<feature type="compositionally biased region" description="Basic and acidic residues" evidence="1">
    <location>
        <begin position="634"/>
        <end position="648"/>
    </location>
</feature>
<dbReference type="InterPro" id="IPR039467">
    <property type="entry name" value="TFIIIB_B''_Myb"/>
</dbReference>
<dbReference type="SUPFAM" id="SSF46689">
    <property type="entry name" value="Homeodomain-like"/>
    <property type="match status" value="1"/>
</dbReference>
<dbReference type="AlphaFoldDB" id="A0AAV1CM42"/>
<feature type="region of interest" description="Disordered" evidence="1">
    <location>
        <begin position="614"/>
        <end position="695"/>
    </location>
</feature>
<dbReference type="GO" id="GO:0000126">
    <property type="term" value="C:transcription factor TFIIIB complex"/>
    <property type="evidence" value="ECO:0007669"/>
    <property type="project" value="TreeGrafter"/>
</dbReference>
<evidence type="ECO:0000313" key="3">
    <source>
        <dbReference type="EMBL" id="CAI9095582.1"/>
    </source>
</evidence>
<feature type="domain" description="Transcription factor TFIIIB component B'' Myb" evidence="2">
    <location>
        <begin position="525"/>
        <end position="608"/>
    </location>
</feature>
<name>A0AAV1CM42_OLDCO</name>